<dbReference type="EC" id="1.13.12.19" evidence="4"/>
<dbReference type="InterPro" id="IPR005123">
    <property type="entry name" value="Oxoglu/Fe-dep_dioxygenase_dom"/>
</dbReference>
<evidence type="ECO:0000256" key="9">
    <source>
        <dbReference type="ARBA" id="ARBA00047725"/>
    </source>
</evidence>
<reference evidence="13 14" key="1">
    <citation type="submission" date="2019-04" db="EMBL/GenBank/DDBJ databases">
        <title>Taxonomy of novel Haliea sp. from mangrove soil of West Coast of India.</title>
        <authorList>
            <person name="Verma A."/>
            <person name="Kumar P."/>
            <person name="Krishnamurthi S."/>
        </authorList>
    </citation>
    <scope>NUCLEOTIDE SEQUENCE [LARGE SCALE GENOMIC DNA]</scope>
    <source>
        <strain evidence="13 14">SAOS-164</strain>
    </source>
</reference>
<evidence type="ECO:0000256" key="1">
    <source>
        <dbReference type="ARBA" id="ARBA00001954"/>
    </source>
</evidence>
<sequence length="353" mass="39205">MTMDDSRINIIELKSGQRNSRAARAVSRSPLPGEIPLIDVSPIYTPGNTEGLARTGRAIAEACQRIGFFYATGHSVAPLIVDNAFSAARTFFALPLEERLRIKLNDRHRGYMPMGDTTVPGYAANLHHSFEMALDLPVQDPDVLAGKPLHASNVWPELAGFRDAVEACYDAGCRFGFHLLRAMASSLDLPDSYFQALYRDKPLASMRLLHYPPSPDPVDAQDDFGIAPHSDYGVLTLLLQDETGGLELLTRGGEWIQAPHVPGAYVVNIGDLMGIWTNDRYTSMQHRVRNTGERDRYSIPLFYNPSFDTRIACLPGCATSTQPAKYAPERMGEYLLANFNRVWESYKRPTPGD</sequence>
<comment type="caution">
    <text evidence="13">The sequence shown here is derived from an EMBL/GenBank/DDBJ whole genome shotgun (WGS) entry which is preliminary data.</text>
</comment>
<keyword evidence="11" id="KW-0479">Metal-binding</keyword>
<dbReference type="InterPro" id="IPR050231">
    <property type="entry name" value="Iron_ascorbate_oxido_reductase"/>
</dbReference>
<feature type="domain" description="Fe2OG dioxygenase" evidence="12">
    <location>
        <begin position="202"/>
        <end position="305"/>
    </location>
</feature>
<keyword evidence="14" id="KW-1185">Reference proteome</keyword>
<dbReference type="EMBL" id="SRLE01000011">
    <property type="protein sequence ID" value="TGD72042.1"/>
    <property type="molecule type" value="Genomic_DNA"/>
</dbReference>
<evidence type="ECO:0000256" key="3">
    <source>
        <dbReference type="ARBA" id="ARBA00012293"/>
    </source>
</evidence>
<evidence type="ECO:0000256" key="2">
    <source>
        <dbReference type="ARBA" id="ARBA00004767"/>
    </source>
</evidence>
<accession>A0A4Z0LXI1</accession>
<evidence type="ECO:0000256" key="4">
    <source>
        <dbReference type="ARBA" id="ARBA00012531"/>
    </source>
</evidence>
<evidence type="ECO:0000256" key="10">
    <source>
        <dbReference type="ARBA" id="ARBA00049359"/>
    </source>
</evidence>
<dbReference type="OrthoDB" id="21825at2"/>
<comment type="pathway">
    <text evidence="2">Alkene biosynthesis; ethylene biosynthesis via 2-oxoglutarate.</text>
</comment>
<dbReference type="InterPro" id="IPR027443">
    <property type="entry name" value="IPNS-like_sf"/>
</dbReference>
<dbReference type="Pfam" id="PF03171">
    <property type="entry name" value="2OG-FeII_Oxy"/>
    <property type="match status" value="1"/>
</dbReference>
<comment type="cofactor">
    <cofactor evidence="1">
        <name>Fe(2+)</name>
        <dbReference type="ChEBI" id="CHEBI:29033"/>
    </cofactor>
</comment>
<evidence type="ECO:0000256" key="8">
    <source>
        <dbReference type="ARBA" id="ARBA00031282"/>
    </source>
</evidence>
<comment type="similarity">
    <text evidence="11">Belongs to the iron/ascorbate-dependent oxidoreductase family.</text>
</comment>
<dbReference type="Pfam" id="PF14226">
    <property type="entry name" value="DIOX_N"/>
    <property type="match status" value="1"/>
</dbReference>
<dbReference type="AlphaFoldDB" id="A0A4Z0LXI1"/>
<comment type="catalytic activity">
    <reaction evidence="10">
        <text>L-arginine + 2-oxoglutarate + O2 = guanidine + L-glutamate 5-semialdehyde + succinate + CO2</text>
        <dbReference type="Rhea" id="RHEA:31535"/>
        <dbReference type="ChEBI" id="CHEBI:15379"/>
        <dbReference type="ChEBI" id="CHEBI:16526"/>
        <dbReference type="ChEBI" id="CHEBI:16810"/>
        <dbReference type="ChEBI" id="CHEBI:30031"/>
        <dbReference type="ChEBI" id="CHEBI:30087"/>
        <dbReference type="ChEBI" id="CHEBI:32682"/>
        <dbReference type="ChEBI" id="CHEBI:58066"/>
        <dbReference type="EC" id="1.14.20.7"/>
    </reaction>
</comment>
<dbReference type="GO" id="GO:0009693">
    <property type="term" value="P:ethylene biosynthetic process"/>
    <property type="evidence" value="ECO:0007669"/>
    <property type="project" value="UniProtKB-KW"/>
</dbReference>
<dbReference type="Gene3D" id="2.60.120.330">
    <property type="entry name" value="B-lactam Antibiotic, Isopenicillin N Synthase, Chain"/>
    <property type="match status" value="1"/>
</dbReference>
<protein>
    <recommendedName>
        <fullName evidence="5">2-oxoglutarate-dependent ethylene/succinate-forming enzyme</fullName>
        <ecNumber evidence="4">1.13.12.19</ecNumber>
        <ecNumber evidence="3">1.14.20.7</ecNumber>
    </recommendedName>
    <alternativeName>
        <fullName evidence="7">2-oxoglutarate dioxygenase (ethylene-forming)</fullName>
    </alternativeName>
    <alternativeName>
        <fullName evidence="8">2-oxoglutarate/L-arginine monooxygenase/decarboxylase (succinate-forming)</fullName>
    </alternativeName>
</protein>
<organism evidence="13 14">
    <name type="scientific">Mangrovimicrobium sediminis</name>
    <dbReference type="NCBI Taxonomy" id="2562682"/>
    <lineage>
        <taxon>Bacteria</taxon>
        <taxon>Pseudomonadati</taxon>
        <taxon>Pseudomonadota</taxon>
        <taxon>Gammaproteobacteria</taxon>
        <taxon>Cellvibrionales</taxon>
        <taxon>Halieaceae</taxon>
        <taxon>Mangrovimicrobium</taxon>
    </lineage>
</organism>
<dbReference type="InterPro" id="IPR044861">
    <property type="entry name" value="IPNS-like_FE2OG_OXY"/>
</dbReference>
<evidence type="ECO:0000256" key="11">
    <source>
        <dbReference type="RuleBase" id="RU003682"/>
    </source>
</evidence>
<dbReference type="SUPFAM" id="SSF51197">
    <property type="entry name" value="Clavaminate synthase-like"/>
    <property type="match status" value="1"/>
</dbReference>
<evidence type="ECO:0000256" key="6">
    <source>
        <dbReference type="ARBA" id="ARBA00022666"/>
    </source>
</evidence>
<dbReference type="GO" id="GO:0102276">
    <property type="term" value="F:2-oxoglutarate oxygenase/decarboxylase (ethylene-forming) activity"/>
    <property type="evidence" value="ECO:0007669"/>
    <property type="project" value="UniProtKB-EC"/>
</dbReference>
<dbReference type="InterPro" id="IPR026992">
    <property type="entry name" value="DIOX_N"/>
</dbReference>
<evidence type="ECO:0000256" key="7">
    <source>
        <dbReference type="ARBA" id="ARBA00031011"/>
    </source>
</evidence>
<dbReference type="GO" id="GO:0046872">
    <property type="term" value="F:metal ion binding"/>
    <property type="evidence" value="ECO:0007669"/>
    <property type="project" value="UniProtKB-KW"/>
</dbReference>
<name>A0A4Z0LXI1_9GAMM</name>
<comment type="catalytic activity">
    <reaction evidence="9">
        <text>2-oxoglutarate + O2 + 2 H(+) = ethene + 3 CO2 + H2O</text>
        <dbReference type="Rhea" id="RHEA:31523"/>
        <dbReference type="ChEBI" id="CHEBI:15377"/>
        <dbReference type="ChEBI" id="CHEBI:15378"/>
        <dbReference type="ChEBI" id="CHEBI:15379"/>
        <dbReference type="ChEBI" id="CHEBI:16526"/>
        <dbReference type="ChEBI" id="CHEBI:16810"/>
        <dbReference type="ChEBI" id="CHEBI:18153"/>
        <dbReference type="EC" id="1.13.12.19"/>
    </reaction>
</comment>
<dbReference type="EC" id="1.14.20.7" evidence="3"/>
<evidence type="ECO:0000259" key="12">
    <source>
        <dbReference type="PROSITE" id="PS51471"/>
    </source>
</evidence>
<proteinExistence type="inferred from homology"/>
<gene>
    <name evidence="13" type="ORF">E4634_15305</name>
</gene>
<keyword evidence="11" id="KW-0408">Iron</keyword>
<keyword evidence="11" id="KW-0560">Oxidoreductase</keyword>
<dbReference type="PANTHER" id="PTHR47990">
    <property type="entry name" value="2-OXOGLUTARATE (2OG) AND FE(II)-DEPENDENT OXYGENASE SUPERFAMILY PROTEIN-RELATED"/>
    <property type="match status" value="1"/>
</dbReference>
<evidence type="ECO:0000313" key="14">
    <source>
        <dbReference type="Proteomes" id="UP000298050"/>
    </source>
</evidence>
<evidence type="ECO:0000256" key="5">
    <source>
        <dbReference type="ARBA" id="ARBA00019045"/>
    </source>
</evidence>
<evidence type="ECO:0000313" key="13">
    <source>
        <dbReference type="EMBL" id="TGD72042.1"/>
    </source>
</evidence>
<dbReference type="PROSITE" id="PS51471">
    <property type="entry name" value="FE2OG_OXY"/>
    <property type="match status" value="1"/>
</dbReference>
<keyword evidence="6" id="KW-0266">Ethylene biosynthesis</keyword>
<dbReference type="Proteomes" id="UP000298050">
    <property type="component" value="Unassembled WGS sequence"/>
</dbReference>
<dbReference type="PRINTS" id="PR00682">
    <property type="entry name" value="IPNSYNTHASE"/>
</dbReference>